<evidence type="ECO:0000313" key="2">
    <source>
        <dbReference type="EMBL" id="QDZ03391.1"/>
    </source>
</evidence>
<proteinExistence type="predicted"/>
<organism evidence="2 3">
    <name type="scientific">Nitratireductor mangrovi</name>
    <dbReference type="NCBI Taxonomy" id="2599600"/>
    <lineage>
        <taxon>Bacteria</taxon>
        <taxon>Pseudomonadati</taxon>
        <taxon>Pseudomonadota</taxon>
        <taxon>Alphaproteobacteria</taxon>
        <taxon>Hyphomicrobiales</taxon>
        <taxon>Phyllobacteriaceae</taxon>
        <taxon>Nitratireductor</taxon>
    </lineage>
</organism>
<keyword evidence="3" id="KW-1185">Reference proteome</keyword>
<accession>A0A5B8L610</accession>
<dbReference type="Gene3D" id="3.90.1150.200">
    <property type="match status" value="1"/>
</dbReference>
<reference evidence="2" key="1">
    <citation type="submission" date="2020-04" db="EMBL/GenBank/DDBJ databases">
        <title>Nitratireductor sp. nov. isolated from mangrove soil.</title>
        <authorList>
            <person name="Ye Y."/>
        </authorList>
    </citation>
    <scope>NUCLEOTIDE SEQUENCE</scope>
    <source>
        <strain evidence="2">SY7</strain>
    </source>
</reference>
<evidence type="ECO:0000313" key="3">
    <source>
        <dbReference type="Proteomes" id="UP000321389"/>
    </source>
</evidence>
<evidence type="ECO:0000259" key="1">
    <source>
        <dbReference type="Pfam" id="PF08818"/>
    </source>
</evidence>
<dbReference type="Proteomes" id="UP000321389">
    <property type="component" value="Chromosome"/>
</dbReference>
<dbReference type="AlphaFoldDB" id="A0A5B8L610"/>
<dbReference type="KEGG" id="niy:FQ775_17425"/>
<dbReference type="Pfam" id="PF08818">
    <property type="entry name" value="DUF1801"/>
    <property type="match status" value="1"/>
</dbReference>
<name>A0A5B8L610_9HYPH</name>
<gene>
    <name evidence="2" type="ORF">FQ775_17425</name>
</gene>
<dbReference type="OrthoDB" id="9813231at2"/>
<feature type="domain" description="YdhG-like" evidence="1">
    <location>
        <begin position="5"/>
        <end position="116"/>
    </location>
</feature>
<protein>
    <submittedName>
        <fullName evidence="2">DUF1801 domain-containing protein</fullName>
    </submittedName>
</protein>
<dbReference type="SUPFAM" id="SSF159888">
    <property type="entry name" value="YdhG-like"/>
    <property type="match status" value="1"/>
</dbReference>
<sequence length="134" mass="14995">MPPERRRALKAVRAVVLEHLPDGYLEAVNWGMISYEVPLAASGKTYNGKPPMLAALANQKRHMALYLCGLYCRPALEPDFRKAFAESGRKLDMGKACVRFRALDDLDLKAVAKVVAAVPMQEFIELARSAHRKR</sequence>
<dbReference type="InterPro" id="IPR014922">
    <property type="entry name" value="YdhG-like"/>
</dbReference>
<dbReference type="EMBL" id="CP042301">
    <property type="protein sequence ID" value="QDZ03391.1"/>
    <property type="molecule type" value="Genomic_DNA"/>
</dbReference>